<dbReference type="AlphaFoldDB" id="A0A645B0B3"/>
<name>A0A645B0B3_9ZZZZ</name>
<comment type="caution">
    <text evidence="1">The sequence shown here is derived from an EMBL/GenBank/DDBJ whole genome shotgun (WGS) entry which is preliminary data.</text>
</comment>
<accession>A0A645B0B3</accession>
<dbReference type="EMBL" id="VSSQ01017013">
    <property type="protein sequence ID" value="MPM58892.1"/>
    <property type="molecule type" value="Genomic_DNA"/>
</dbReference>
<organism evidence="1">
    <name type="scientific">bioreactor metagenome</name>
    <dbReference type="NCBI Taxonomy" id="1076179"/>
    <lineage>
        <taxon>unclassified sequences</taxon>
        <taxon>metagenomes</taxon>
        <taxon>ecological metagenomes</taxon>
    </lineage>
</organism>
<sequence length="63" mass="6896">MEIHIVAQMKCIERAVFGNLPGAGNAGLHSERIIELNKPVEKLVYTPDIGLIACKGRIKRPDA</sequence>
<proteinExistence type="predicted"/>
<reference evidence="1" key="1">
    <citation type="submission" date="2019-08" db="EMBL/GenBank/DDBJ databases">
        <authorList>
            <person name="Kucharzyk K."/>
            <person name="Murdoch R.W."/>
            <person name="Higgins S."/>
            <person name="Loffler F."/>
        </authorList>
    </citation>
    <scope>NUCLEOTIDE SEQUENCE</scope>
</reference>
<evidence type="ECO:0000313" key="1">
    <source>
        <dbReference type="EMBL" id="MPM58892.1"/>
    </source>
</evidence>
<gene>
    <name evidence="1" type="ORF">SDC9_105725</name>
</gene>
<protein>
    <submittedName>
        <fullName evidence="1">Uncharacterized protein</fullName>
    </submittedName>
</protein>